<proteinExistence type="inferred from homology"/>
<dbReference type="Pfam" id="PF01979">
    <property type="entry name" value="Amidohydro_1"/>
    <property type="match status" value="1"/>
</dbReference>
<dbReference type="PANTHER" id="PTHR11271:SF6">
    <property type="entry name" value="GUANINE DEAMINASE"/>
    <property type="match status" value="1"/>
</dbReference>
<comment type="function">
    <text evidence="8">Catalyzes the hydrolytic deamination of guanine, producing xanthine and ammonia.</text>
</comment>
<dbReference type="InterPro" id="IPR006680">
    <property type="entry name" value="Amidohydro-rel"/>
</dbReference>
<dbReference type="SUPFAM" id="SSF51338">
    <property type="entry name" value="Composite domain of metallo-dependent hydrolases"/>
    <property type="match status" value="1"/>
</dbReference>
<evidence type="ECO:0000256" key="2">
    <source>
        <dbReference type="ARBA" id="ARBA00006745"/>
    </source>
</evidence>
<evidence type="ECO:0000313" key="10">
    <source>
        <dbReference type="EMBL" id="GAA0688264.1"/>
    </source>
</evidence>
<sequence length="444" mass="48512">MESANTSRVLRGSILHCLDDPTTAGEAAIHYVADGLLWIQDGRIKHVGEACDLKQQLPAGQVIEDRRGCLLIPGLIDTHTHYPQLSVAASPAGTLFDWLEQRAFPAEAALEQPGMAEVLAHRFIAEMLRNGTTTAMVFAGVQPESADALFQHAQHLGLRMIAGKVLQDRLVPDALRESPEQAQEETDRLIQRWHGRDRLAYALTPRFAPACSEALLALCRDWLRQSPSLYLQTHLAETREECERVAQEFPRYKGYLDLYDQFGFLRPGSVFAHAIHLNSDEQQRLGESGAAVAHCPSSNLLLGSGLMPLKALQQAGVPLSVGTDVGAGPSCSVLKTLADALRVQQLRGEPLGVLQAFYLATLGGARALRLEQEIGSFRQGIEADFLVLDLEATPELAERTARADSLEEMISLLILLGDDRLIAETNIQGRRVTPVGPVVYGQEA</sequence>
<accession>A0ABP3T7H3</accession>
<comment type="cofactor">
    <cofactor evidence="8">
        <name>Zn(2+)</name>
        <dbReference type="ChEBI" id="CHEBI:29105"/>
    </cofactor>
    <text evidence="8">Binds 1 zinc ion per subunit.</text>
</comment>
<keyword evidence="11" id="KW-1185">Reference proteome</keyword>
<keyword evidence="5 8" id="KW-0378">Hydrolase</keyword>
<evidence type="ECO:0000256" key="6">
    <source>
        <dbReference type="ARBA" id="ARBA00022833"/>
    </source>
</evidence>
<comment type="similarity">
    <text evidence="2 8">Belongs to the metallo-dependent hydrolases superfamily. ATZ/TRZ family.</text>
</comment>
<dbReference type="Gene3D" id="3.20.20.140">
    <property type="entry name" value="Metal-dependent hydrolases"/>
    <property type="match status" value="1"/>
</dbReference>
<dbReference type="InterPro" id="IPR051607">
    <property type="entry name" value="Metallo-dep_hydrolases"/>
</dbReference>
<dbReference type="PANTHER" id="PTHR11271">
    <property type="entry name" value="GUANINE DEAMINASE"/>
    <property type="match status" value="1"/>
</dbReference>
<protein>
    <recommendedName>
        <fullName evidence="3 7">Guanine deaminase</fullName>
        <shortName evidence="8">Guanase</shortName>
        <ecNumber evidence="3 7">3.5.4.3</ecNumber>
    </recommendedName>
    <alternativeName>
        <fullName evidence="8">Guanine aminohydrolase</fullName>
    </alternativeName>
</protein>
<dbReference type="InterPro" id="IPR032466">
    <property type="entry name" value="Metal_Hydrolase"/>
</dbReference>
<organism evidence="10 11">
    <name type="scientific">Marinobacterium maritimum</name>
    <dbReference type="NCBI Taxonomy" id="500162"/>
    <lineage>
        <taxon>Bacteria</taxon>
        <taxon>Pseudomonadati</taxon>
        <taxon>Pseudomonadota</taxon>
        <taxon>Gammaproteobacteria</taxon>
        <taxon>Oceanospirillales</taxon>
        <taxon>Oceanospirillaceae</taxon>
        <taxon>Marinobacterium</taxon>
    </lineage>
</organism>
<dbReference type="InterPro" id="IPR014311">
    <property type="entry name" value="Guanine_deaminase"/>
</dbReference>
<comment type="pathway">
    <text evidence="1 8">Purine metabolism; guanine degradation; xanthine from guanine: step 1/1.</text>
</comment>
<dbReference type="Proteomes" id="UP001499915">
    <property type="component" value="Unassembled WGS sequence"/>
</dbReference>
<evidence type="ECO:0000256" key="3">
    <source>
        <dbReference type="ARBA" id="ARBA00012781"/>
    </source>
</evidence>
<feature type="domain" description="Amidohydrolase-related" evidence="9">
    <location>
        <begin position="71"/>
        <end position="403"/>
    </location>
</feature>
<dbReference type="EC" id="3.5.4.3" evidence="3 7"/>
<evidence type="ECO:0000256" key="5">
    <source>
        <dbReference type="ARBA" id="ARBA00022801"/>
    </source>
</evidence>
<dbReference type="EMBL" id="BAAAET010000002">
    <property type="protein sequence ID" value="GAA0688264.1"/>
    <property type="molecule type" value="Genomic_DNA"/>
</dbReference>
<evidence type="ECO:0000256" key="1">
    <source>
        <dbReference type="ARBA" id="ARBA00004984"/>
    </source>
</evidence>
<name>A0ABP3T7H3_9GAMM</name>
<keyword evidence="6 8" id="KW-0862">Zinc</keyword>
<evidence type="ECO:0000256" key="7">
    <source>
        <dbReference type="NCBIfam" id="TIGR02967"/>
    </source>
</evidence>
<gene>
    <name evidence="10" type="primary">guaD</name>
    <name evidence="10" type="ORF">GCM10009104_12990</name>
</gene>
<keyword evidence="4 8" id="KW-0479">Metal-binding</keyword>
<evidence type="ECO:0000259" key="9">
    <source>
        <dbReference type="Pfam" id="PF01979"/>
    </source>
</evidence>
<evidence type="ECO:0000256" key="4">
    <source>
        <dbReference type="ARBA" id="ARBA00022723"/>
    </source>
</evidence>
<comment type="catalytic activity">
    <reaction evidence="8">
        <text>guanine + H2O + H(+) = xanthine + NH4(+)</text>
        <dbReference type="Rhea" id="RHEA:14665"/>
        <dbReference type="ChEBI" id="CHEBI:15377"/>
        <dbReference type="ChEBI" id="CHEBI:15378"/>
        <dbReference type="ChEBI" id="CHEBI:16235"/>
        <dbReference type="ChEBI" id="CHEBI:17712"/>
        <dbReference type="ChEBI" id="CHEBI:28938"/>
        <dbReference type="EC" id="3.5.4.3"/>
    </reaction>
</comment>
<evidence type="ECO:0000256" key="8">
    <source>
        <dbReference type="RuleBase" id="RU366009"/>
    </source>
</evidence>
<dbReference type="RefSeq" id="WP_343804100.1">
    <property type="nucleotide sequence ID" value="NZ_BAAAET010000002.1"/>
</dbReference>
<dbReference type="Gene3D" id="2.30.40.10">
    <property type="entry name" value="Urease, subunit C, domain 1"/>
    <property type="match status" value="1"/>
</dbReference>
<reference evidence="11" key="1">
    <citation type="journal article" date="2019" name="Int. J. Syst. Evol. Microbiol.">
        <title>The Global Catalogue of Microorganisms (GCM) 10K type strain sequencing project: providing services to taxonomists for standard genome sequencing and annotation.</title>
        <authorList>
            <consortium name="The Broad Institute Genomics Platform"/>
            <consortium name="The Broad Institute Genome Sequencing Center for Infectious Disease"/>
            <person name="Wu L."/>
            <person name="Ma J."/>
        </authorList>
    </citation>
    <scope>NUCLEOTIDE SEQUENCE [LARGE SCALE GENOMIC DNA]</scope>
    <source>
        <strain evidence="11">JCM 15134</strain>
    </source>
</reference>
<dbReference type="NCBIfam" id="NF006679">
    <property type="entry name" value="PRK09228.1"/>
    <property type="match status" value="1"/>
</dbReference>
<dbReference type="SUPFAM" id="SSF51556">
    <property type="entry name" value="Metallo-dependent hydrolases"/>
    <property type="match status" value="1"/>
</dbReference>
<comment type="caution">
    <text evidence="10">The sequence shown here is derived from an EMBL/GenBank/DDBJ whole genome shotgun (WGS) entry which is preliminary data.</text>
</comment>
<dbReference type="InterPro" id="IPR011059">
    <property type="entry name" value="Metal-dep_hydrolase_composite"/>
</dbReference>
<evidence type="ECO:0000313" key="11">
    <source>
        <dbReference type="Proteomes" id="UP001499915"/>
    </source>
</evidence>
<dbReference type="NCBIfam" id="TIGR02967">
    <property type="entry name" value="guan_deamin"/>
    <property type="match status" value="1"/>
</dbReference>